<proteinExistence type="predicted"/>
<dbReference type="EMBL" id="JAZHYP010000008">
    <property type="protein sequence ID" value="MEN3324808.1"/>
    <property type="molecule type" value="Genomic_DNA"/>
</dbReference>
<organism evidence="1 2">
    <name type="scientific">Mariniflexile soesokkakense</name>
    <dbReference type="NCBI Taxonomy" id="1343160"/>
    <lineage>
        <taxon>Bacteria</taxon>
        <taxon>Pseudomonadati</taxon>
        <taxon>Bacteroidota</taxon>
        <taxon>Flavobacteriia</taxon>
        <taxon>Flavobacteriales</taxon>
        <taxon>Flavobacteriaceae</taxon>
        <taxon>Mariniflexile</taxon>
    </lineage>
</organism>
<gene>
    <name evidence="1" type="ORF">VP395_13805</name>
</gene>
<dbReference type="Proteomes" id="UP001416393">
    <property type="component" value="Unassembled WGS sequence"/>
</dbReference>
<sequence length="158" mass="18000">MASISRLIGISPSHKVQLKAYNFLYEVKEEVGFKDLDLSKLKKLSSKIVIERHIYTTSPDRIVIHRFDEVENPSGLRFFKPLEVPDKVNKDRKSTIELKITAPTTVKNSNMVYTLSQNITIYEGSASTLYKLKGIKLIISDVEAYLVYPNGMGRIYIS</sequence>
<accession>A0ABV0AD32</accession>
<name>A0ABV0AD32_9FLAO</name>
<protein>
    <submittedName>
        <fullName evidence="1">Uncharacterized protein</fullName>
    </submittedName>
</protein>
<keyword evidence="2" id="KW-1185">Reference proteome</keyword>
<comment type="caution">
    <text evidence="1">The sequence shown here is derived from an EMBL/GenBank/DDBJ whole genome shotgun (WGS) entry which is preliminary data.</text>
</comment>
<dbReference type="RefSeq" id="WP_346242605.1">
    <property type="nucleotide sequence ID" value="NZ_JAZHYP010000008.1"/>
</dbReference>
<evidence type="ECO:0000313" key="2">
    <source>
        <dbReference type="Proteomes" id="UP001416393"/>
    </source>
</evidence>
<evidence type="ECO:0000313" key="1">
    <source>
        <dbReference type="EMBL" id="MEN3324808.1"/>
    </source>
</evidence>
<reference evidence="1 2" key="1">
    <citation type="submission" date="2024-01" db="EMBL/GenBank/DDBJ databases">
        <title>Mariniflexile litorale sp. nov., isolated from the shallow sediments of the Sea of Japan.</title>
        <authorList>
            <person name="Romanenko L."/>
            <person name="Bystritskaya E."/>
            <person name="Isaeva M."/>
        </authorList>
    </citation>
    <scope>NUCLEOTIDE SEQUENCE [LARGE SCALE GENOMIC DNA]</scope>
    <source>
        <strain evidence="1 2">KCTC 32427</strain>
    </source>
</reference>